<keyword evidence="1" id="KW-0472">Membrane</keyword>
<keyword evidence="1" id="KW-1133">Transmembrane helix</keyword>
<keyword evidence="3" id="KW-1185">Reference proteome</keyword>
<evidence type="ECO:0000256" key="1">
    <source>
        <dbReference type="SAM" id="Phobius"/>
    </source>
</evidence>
<dbReference type="KEGG" id="ddr:Deide_23115"/>
<gene>
    <name evidence="2" type="ordered locus">Deide_23115</name>
</gene>
<evidence type="ECO:0000313" key="2">
    <source>
        <dbReference type="EMBL" id="AHX26537.1"/>
    </source>
</evidence>
<accession>X5HN52</accession>
<reference evidence="2 3" key="1">
    <citation type="journal article" date="2009" name="PLoS Genet.">
        <title>Alliance of proteomics and genomics to unravel the specificities of Sahara bacterium Deinococcus deserti.</title>
        <authorList>
            <person name="de Groot A."/>
            <person name="Dulermo R."/>
            <person name="Ortet P."/>
            <person name="Blanchard L."/>
            <person name="Guerin P."/>
            <person name="Fernandez B."/>
            <person name="Vacherie B."/>
            <person name="Dossat C."/>
            <person name="Jolivet E."/>
            <person name="Siguier P."/>
            <person name="Chandler M."/>
            <person name="Barakat M."/>
            <person name="Dedieu A."/>
            <person name="Barbe V."/>
            <person name="Heulin T."/>
            <person name="Sommer S."/>
            <person name="Achouak W."/>
            <person name="Armengaud J."/>
        </authorList>
    </citation>
    <scope>NUCLEOTIDE SEQUENCE [LARGE SCALE GENOMIC DNA]</scope>
    <source>
        <strain evidence="3">DSM 17065 / CIP 109153 / LMG 22923 / VCD115</strain>
    </source>
</reference>
<evidence type="ECO:0000313" key="3">
    <source>
        <dbReference type="Proteomes" id="UP000002208"/>
    </source>
</evidence>
<keyword evidence="1" id="KW-0812">Transmembrane</keyword>
<sequence length="30" mass="3357">MKHDWLQLTSHALMAVLTLGTLALLVYAFV</sequence>
<proteinExistence type="predicted"/>
<organism evidence="2 3">
    <name type="scientific">Deinococcus deserti (strain DSM 17065 / CIP 109153 / LMG 22923 / VCD115)</name>
    <dbReference type="NCBI Taxonomy" id="546414"/>
    <lineage>
        <taxon>Bacteria</taxon>
        <taxon>Thermotogati</taxon>
        <taxon>Deinococcota</taxon>
        <taxon>Deinococci</taxon>
        <taxon>Deinococcales</taxon>
        <taxon>Deinococcaceae</taxon>
        <taxon>Deinococcus</taxon>
    </lineage>
</organism>
<dbReference type="AlphaFoldDB" id="X5HN52"/>
<feature type="transmembrane region" description="Helical" evidence="1">
    <location>
        <begin position="12"/>
        <end position="29"/>
    </location>
</feature>
<dbReference type="PaxDb" id="546414-Deide_23115"/>
<protein>
    <submittedName>
        <fullName evidence="2">Uncharacterized protein</fullName>
    </submittedName>
</protein>
<dbReference type="Proteomes" id="UP000002208">
    <property type="component" value="Chromosome"/>
</dbReference>
<dbReference type="EMBL" id="CP001114">
    <property type="protein sequence ID" value="AHX26537.1"/>
    <property type="molecule type" value="Genomic_DNA"/>
</dbReference>
<dbReference type="HOGENOM" id="CLU_3403138_0_0_0"/>
<name>X5HN52_DEIDV</name>